<dbReference type="Pfam" id="PF14223">
    <property type="entry name" value="Retrotran_gag_2"/>
    <property type="match status" value="1"/>
</dbReference>
<dbReference type="GO" id="GO:0003676">
    <property type="term" value="F:nucleic acid binding"/>
    <property type="evidence" value="ECO:0007669"/>
    <property type="project" value="InterPro"/>
</dbReference>
<accession>A0A2N9HZU4</accession>
<dbReference type="EMBL" id="OIVN01004423">
    <property type="protein sequence ID" value="SPD17250.1"/>
    <property type="molecule type" value="Genomic_DNA"/>
</dbReference>
<dbReference type="InterPro" id="IPR013103">
    <property type="entry name" value="RVT_2"/>
</dbReference>
<dbReference type="PANTHER" id="PTHR47481:SF35">
    <property type="entry name" value="ZINC FINGER, CCHC-TYPE-RELATED"/>
    <property type="match status" value="1"/>
</dbReference>
<evidence type="ECO:0000313" key="3">
    <source>
        <dbReference type="EMBL" id="SPD17250.1"/>
    </source>
</evidence>
<dbReference type="InterPro" id="IPR036397">
    <property type="entry name" value="RNaseH_sf"/>
</dbReference>
<dbReference type="SUPFAM" id="SSF56672">
    <property type="entry name" value="DNA/RNA polymerases"/>
    <property type="match status" value="1"/>
</dbReference>
<dbReference type="Gene3D" id="3.30.420.10">
    <property type="entry name" value="Ribonuclease H-like superfamily/Ribonuclease H"/>
    <property type="match status" value="1"/>
</dbReference>
<proteinExistence type="predicted"/>
<evidence type="ECO:0000259" key="2">
    <source>
        <dbReference type="PROSITE" id="PS50994"/>
    </source>
</evidence>
<dbReference type="InterPro" id="IPR001584">
    <property type="entry name" value="Integrase_cat-core"/>
</dbReference>
<dbReference type="InterPro" id="IPR012337">
    <property type="entry name" value="RNaseH-like_sf"/>
</dbReference>
<feature type="region of interest" description="Disordered" evidence="1">
    <location>
        <begin position="508"/>
        <end position="531"/>
    </location>
</feature>
<dbReference type="PROSITE" id="PS50994">
    <property type="entry name" value="INTEGRASE"/>
    <property type="match status" value="1"/>
</dbReference>
<gene>
    <name evidence="3" type="ORF">FSB_LOCUS45132</name>
</gene>
<feature type="domain" description="Integrase catalytic" evidence="2">
    <location>
        <begin position="208"/>
        <end position="380"/>
    </location>
</feature>
<dbReference type="GO" id="GO:0015074">
    <property type="term" value="P:DNA integration"/>
    <property type="evidence" value="ECO:0007669"/>
    <property type="project" value="InterPro"/>
</dbReference>
<evidence type="ECO:0000256" key="1">
    <source>
        <dbReference type="SAM" id="MobiDB-lite"/>
    </source>
</evidence>
<feature type="region of interest" description="Disordered" evidence="1">
    <location>
        <begin position="472"/>
        <end position="493"/>
    </location>
</feature>
<dbReference type="Pfam" id="PF07727">
    <property type="entry name" value="RVT_2"/>
    <property type="match status" value="1"/>
</dbReference>
<dbReference type="AlphaFoldDB" id="A0A2N9HZU4"/>
<dbReference type="CDD" id="cd09272">
    <property type="entry name" value="RNase_HI_RT_Ty1"/>
    <property type="match status" value="1"/>
</dbReference>
<feature type="compositionally biased region" description="Low complexity" evidence="1">
    <location>
        <begin position="509"/>
        <end position="526"/>
    </location>
</feature>
<name>A0A2N9HZU4_FAGSY</name>
<dbReference type="Pfam" id="PF25597">
    <property type="entry name" value="SH3_retrovirus"/>
    <property type="match status" value="1"/>
</dbReference>
<dbReference type="InterPro" id="IPR043502">
    <property type="entry name" value="DNA/RNA_pol_sf"/>
</dbReference>
<reference evidence="3" key="1">
    <citation type="submission" date="2018-02" db="EMBL/GenBank/DDBJ databases">
        <authorList>
            <person name="Cohen D.B."/>
            <person name="Kent A.D."/>
        </authorList>
    </citation>
    <scope>NUCLEOTIDE SEQUENCE</scope>
</reference>
<sequence>MVSEQSPCGLTSHDLTMAVEPSSTLLPFNTLIHMVTIKLSSSNYLLWKSQLLPLLKSQELIGHVDGTLEPPPRFAPANSQTPNIKHLAWKQTDQRLLSLLLSSLTEEAMAKVMGLTTSCEVWIALENTFSHRSKAREIRLKDDLQLMKRGTRTISEYARAFKTICDQLHAIGRAVDGTDKIWCPKQRALSSSKNRWSLLSRLLQRSLLLTAPPKNQISGTLAILKVALVATAEGRDASLVDAPRVVRSTVWKATMRINAGNGMIAMVMPLKLNLPKPSLHHVPSLEMKPQIEFTSKRFQAQLHTSGIHHQLSCPHTPAQNGRAERKHHHVTEIGLALLFHSHIPTHFWVDAFSTVTYIINRLSTSLLRGKSSFELLYGSSPNYENFHPFGCRVYPCLCNYMTNKFSPRSIPCIFMGYSSSHKGFRCLDPTTSRIYITRHAQFDEHHFPFHHTSQAQPMSSLQISNFLEPSLSPTDMSLPSPAPHSQHIPQSGSNPCIICTDPVDESVQATTSHAGSSLSHSNSSTAPPEPVTELPIIARPPISAASSGSHPMLTRAKASIFKTRHPAHLSLVESFGLLSALLASTEPKGFKSATKNPAWLAAMDEEIQALQTRLVVKGYTQVPGLDYTDIFSPVIKATTVRVVLSLVVTNKWPLRQLDIKNAFLNGHLTKHVYMEQPPGYIDPRFPNHVSQLKKALYGLKQAPRAWFQRFSSFLLQLGFYCSRADTSLFVFHKHSDIIYLLLYVDDIIITGNNPSLLENFTCKLNSEFATKDLGSLSYFLGLEATPTTDGLFISQLKYARDILTRAQLLDSKPVHTPMVVSKHLSADGPLFSDPTLYSQFLHSPTDNHYLAVKRILRYVKGTLHFGLTFHPSIALGALVAYSDADWAGCPDTRRSTSGYSIYLGDNLLTHLLRDLKVSHSQSPLLLCDNKSAIFLSSNPVSHKWAKHVELDYHFLCELVLAGKLRTQYVPSHLQVADIFTKSVSRPLFEFFRSKLHVRSNPTLSLRGGVEDHVKDPLP</sequence>
<dbReference type="PANTHER" id="PTHR47481">
    <property type="match status" value="1"/>
</dbReference>
<dbReference type="SUPFAM" id="SSF53098">
    <property type="entry name" value="Ribonuclease H-like"/>
    <property type="match status" value="1"/>
</dbReference>
<protein>
    <recommendedName>
        <fullName evidence="2">Integrase catalytic domain-containing protein</fullName>
    </recommendedName>
</protein>
<organism evidence="3">
    <name type="scientific">Fagus sylvatica</name>
    <name type="common">Beechnut</name>
    <dbReference type="NCBI Taxonomy" id="28930"/>
    <lineage>
        <taxon>Eukaryota</taxon>
        <taxon>Viridiplantae</taxon>
        <taxon>Streptophyta</taxon>
        <taxon>Embryophyta</taxon>
        <taxon>Tracheophyta</taxon>
        <taxon>Spermatophyta</taxon>
        <taxon>Magnoliopsida</taxon>
        <taxon>eudicotyledons</taxon>
        <taxon>Gunneridae</taxon>
        <taxon>Pentapetalae</taxon>
        <taxon>rosids</taxon>
        <taxon>fabids</taxon>
        <taxon>Fagales</taxon>
        <taxon>Fagaceae</taxon>
        <taxon>Fagus</taxon>
    </lineage>
</organism>
<dbReference type="InterPro" id="IPR057670">
    <property type="entry name" value="SH3_retrovirus"/>
</dbReference>